<evidence type="ECO:0000313" key="2">
    <source>
        <dbReference type="EMBL" id="MBG8552062.1"/>
    </source>
</evidence>
<protein>
    <recommendedName>
        <fullName evidence="4">DUF2141 domain-containing protein</fullName>
    </recommendedName>
</protein>
<organism evidence="2 3">
    <name type="scientific">Hymenobacter guriensis</name>
    <dbReference type="NCBI Taxonomy" id="2793065"/>
    <lineage>
        <taxon>Bacteria</taxon>
        <taxon>Pseudomonadati</taxon>
        <taxon>Bacteroidota</taxon>
        <taxon>Cytophagia</taxon>
        <taxon>Cytophagales</taxon>
        <taxon>Hymenobacteraceae</taxon>
        <taxon>Hymenobacter</taxon>
    </lineage>
</organism>
<gene>
    <name evidence="2" type="ORF">I5L79_00810</name>
</gene>
<feature type="chain" id="PRO_5045676385" description="DUF2141 domain-containing protein" evidence="1">
    <location>
        <begin position="34"/>
        <end position="149"/>
    </location>
</feature>
<evidence type="ECO:0008006" key="4">
    <source>
        <dbReference type="Google" id="ProtNLM"/>
    </source>
</evidence>
<dbReference type="Proteomes" id="UP000601099">
    <property type="component" value="Unassembled WGS sequence"/>
</dbReference>
<feature type="signal peptide" evidence="1">
    <location>
        <begin position="1"/>
        <end position="33"/>
    </location>
</feature>
<proteinExistence type="predicted"/>
<evidence type="ECO:0000313" key="3">
    <source>
        <dbReference type="Proteomes" id="UP000601099"/>
    </source>
</evidence>
<dbReference type="EMBL" id="JADWYK010000001">
    <property type="protein sequence ID" value="MBG8552062.1"/>
    <property type="molecule type" value="Genomic_DNA"/>
</dbReference>
<dbReference type="RefSeq" id="WP_196953115.1">
    <property type="nucleotide sequence ID" value="NZ_JADWYK010000001.1"/>
</dbReference>
<comment type="caution">
    <text evidence="2">The sequence shown here is derived from an EMBL/GenBank/DDBJ whole genome shotgun (WGS) entry which is preliminary data.</text>
</comment>
<name>A0ABS0KY69_9BACT</name>
<keyword evidence="1" id="KW-0732">Signal</keyword>
<sequence>MQTFTSALPTRGLQLLRVAGLLLVMLAFRPATAQAQTWMVSTDAYIRLGVMDKYGALGTYTAKFVVTSESTGKEYILVKDIEKGQNGADVMYPADPLNGDYFKSEAGEAAKSTPGRYIWACMVAGKKVVGGRFEFPTTTNDVTVVEKRK</sequence>
<accession>A0ABS0KY69</accession>
<reference evidence="2 3" key="1">
    <citation type="submission" date="2020-11" db="EMBL/GenBank/DDBJ databases">
        <title>Hymenobacter sp.</title>
        <authorList>
            <person name="Kim M.K."/>
        </authorList>
    </citation>
    <scope>NUCLEOTIDE SEQUENCE [LARGE SCALE GENOMIC DNA]</scope>
    <source>
        <strain evidence="2 3">BT594</strain>
    </source>
</reference>
<keyword evidence="3" id="KW-1185">Reference proteome</keyword>
<evidence type="ECO:0000256" key="1">
    <source>
        <dbReference type="SAM" id="SignalP"/>
    </source>
</evidence>